<proteinExistence type="predicted"/>
<evidence type="ECO:0000313" key="5">
    <source>
        <dbReference type="Proteomes" id="UP000594205"/>
    </source>
</evidence>
<dbReference type="InterPro" id="IPR036366">
    <property type="entry name" value="PGBDSf"/>
</dbReference>
<feature type="region of interest" description="Disordered" evidence="1">
    <location>
        <begin position="141"/>
        <end position="247"/>
    </location>
</feature>
<dbReference type="Gene3D" id="1.10.101.10">
    <property type="entry name" value="PGBD-like superfamily/PGBD"/>
    <property type="match status" value="1"/>
</dbReference>
<dbReference type="RefSeq" id="WP_194038675.1">
    <property type="nucleotide sequence ID" value="NZ_CP063373.1"/>
</dbReference>
<keyword evidence="2" id="KW-0472">Membrane</keyword>
<feature type="region of interest" description="Disordered" evidence="1">
    <location>
        <begin position="1"/>
        <end position="109"/>
    </location>
</feature>
<dbReference type="SUPFAM" id="SSF47090">
    <property type="entry name" value="PGBD-like"/>
    <property type="match status" value="1"/>
</dbReference>
<protein>
    <submittedName>
        <fullName evidence="4">Peptidoglycan-binding protein</fullName>
    </submittedName>
</protein>
<feature type="domain" description="Peptidoglycan binding-like" evidence="3">
    <location>
        <begin position="243"/>
        <end position="301"/>
    </location>
</feature>
<gene>
    <name evidence="4" type="ORF">IM697_26835</name>
</gene>
<sequence>MSEPNGPVCPECGTPRASDGTPDCSCAARASEARRDARAAERAAAEDFDPVRIRPFVALDDEPGADQDADGGRVPQESGDLADTDAISAVPPSAQSAPDEAPLPDADADVIPRHRRRALLITGAGVASALLLTGAYLGGLFTYDSPSRDGAASGDVRAPVPDTSSADGTAPEGQSSGTASASPSPSGAGTPSSSTTPDDSSPTPSTSATTPTAPPSSAGATTSAAPEPSDAEGEPPVLRRGDRGPEVTELQLRLRQIGLYSEDADGEYDRRVESAVGTYQLTRVILNDESGVYGRATRTSLESETSEP</sequence>
<evidence type="ECO:0000256" key="1">
    <source>
        <dbReference type="SAM" id="MobiDB-lite"/>
    </source>
</evidence>
<feature type="compositionally biased region" description="Basic and acidic residues" evidence="1">
    <location>
        <begin position="237"/>
        <end position="246"/>
    </location>
</feature>
<feature type="compositionally biased region" description="Basic and acidic residues" evidence="1">
    <location>
        <begin position="31"/>
        <end position="52"/>
    </location>
</feature>
<dbReference type="Pfam" id="PF01471">
    <property type="entry name" value="PG_binding_1"/>
    <property type="match status" value="1"/>
</dbReference>
<feature type="compositionally biased region" description="Acidic residues" evidence="1">
    <location>
        <begin position="59"/>
        <end position="69"/>
    </location>
</feature>
<keyword evidence="5" id="KW-1185">Reference proteome</keyword>
<accession>A0A7M2SBR8</accession>
<reference evidence="4 5" key="1">
    <citation type="submission" date="2020-10" db="EMBL/GenBank/DDBJ databases">
        <title>Streptomyces ferrugineus complate genome analysis.</title>
        <authorList>
            <person name="Anwar N."/>
        </authorList>
    </citation>
    <scope>NUCLEOTIDE SEQUENCE [LARGE SCALE GENOMIC DNA]</scope>
    <source>
        <strain evidence="4 5">CCTCC AA2014009</strain>
    </source>
</reference>
<name>A0A7M2SBR8_9ACTN</name>
<dbReference type="KEGG" id="sfeu:IM697_26835"/>
<feature type="compositionally biased region" description="Low complexity" evidence="1">
    <location>
        <begin position="175"/>
        <end position="228"/>
    </location>
</feature>
<dbReference type="InterPro" id="IPR036365">
    <property type="entry name" value="PGBD-like_sf"/>
</dbReference>
<dbReference type="EMBL" id="CP063373">
    <property type="protein sequence ID" value="QOV33800.1"/>
    <property type="molecule type" value="Genomic_DNA"/>
</dbReference>
<organism evidence="4 5">
    <name type="scientific">Streptomyces ferrugineus</name>
    <dbReference type="NCBI Taxonomy" id="1413221"/>
    <lineage>
        <taxon>Bacteria</taxon>
        <taxon>Bacillati</taxon>
        <taxon>Actinomycetota</taxon>
        <taxon>Actinomycetes</taxon>
        <taxon>Kitasatosporales</taxon>
        <taxon>Streptomycetaceae</taxon>
        <taxon>Streptomyces</taxon>
    </lineage>
</organism>
<evidence type="ECO:0000259" key="3">
    <source>
        <dbReference type="Pfam" id="PF01471"/>
    </source>
</evidence>
<feature type="transmembrane region" description="Helical" evidence="2">
    <location>
        <begin position="118"/>
        <end position="143"/>
    </location>
</feature>
<keyword evidence="2" id="KW-1133">Transmembrane helix</keyword>
<evidence type="ECO:0000256" key="2">
    <source>
        <dbReference type="SAM" id="Phobius"/>
    </source>
</evidence>
<dbReference type="Proteomes" id="UP000594205">
    <property type="component" value="Chromosome"/>
</dbReference>
<evidence type="ECO:0000313" key="4">
    <source>
        <dbReference type="EMBL" id="QOV33800.1"/>
    </source>
</evidence>
<dbReference type="AlphaFoldDB" id="A0A7M2SBR8"/>
<keyword evidence="2" id="KW-0812">Transmembrane</keyword>
<dbReference type="InterPro" id="IPR002477">
    <property type="entry name" value="Peptidoglycan-bd-like"/>
</dbReference>